<feature type="non-terminal residue" evidence="1">
    <location>
        <position position="1"/>
    </location>
</feature>
<sequence length="108" mass="11800">DWEAATLAAVSSWETAIREAIAAGSYAAGVREAGTRKWQERSLSLGVERWGPGVAVAMPDYRAGFAPYHAALERLTLPPRYARGDIRNYERSKVIGVTLRKIKLGQAA</sequence>
<organism evidence="1">
    <name type="scientific">marine sediment metagenome</name>
    <dbReference type="NCBI Taxonomy" id="412755"/>
    <lineage>
        <taxon>unclassified sequences</taxon>
        <taxon>metagenomes</taxon>
        <taxon>ecological metagenomes</taxon>
    </lineage>
</organism>
<evidence type="ECO:0000313" key="1">
    <source>
        <dbReference type="EMBL" id="GAH28688.1"/>
    </source>
</evidence>
<dbReference type="EMBL" id="BARU01005242">
    <property type="protein sequence ID" value="GAH28688.1"/>
    <property type="molecule type" value="Genomic_DNA"/>
</dbReference>
<accession>X1G6Q1</accession>
<protein>
    <submittedName>
        <fullName evidence="1">Uncharacterized protein</fullName>
    </submittedName>
</protein>
<comment type="caution">
    <text evidence="1">The sequence shown here is derived from an EMBL/GenBank/DDBJ whole genome shotgun (WGS) entry which is preliminary data.</text>
</comment>
<reference evidence="1" key="1">
    <citation type="journal article" date="2014" name="Front. Microbiol.">
        <title>High frequency of phylogenetically diverse reductive dehalogenase-homologous genes in deep subseafloor sedimentary metagenomes.</title>
        <authorList>
            <person name="Kawai M."/>
            <person name="Futagami T."/>
            <person name="Toyoda A."/>
            <person name="Takaki Y."/>
            <person name="Nishi S."/>
            <person name="Hori S."/>
            <person name="Arai W."/>
            <person name="Tsubouchi T."/>
            <person name="Morono Y."/>
            <person name="Uchiyama I."/>
            <person name="Ito T."/>
            <person name="Fujiyama A."/>
            <person name="Inagaki F."/>
            <person name="Takami H."/>
        </authorList>
    </citation>
    <scope>NUCLEOTIDE SEQUENCE</scope>
    <source>
        <strain evidence="1">Expedition CK06-06</strain>
    </source>
</reference>
<dbReference type="AlphaFoldDB" id="X1G6Q1"/>
<gene>
    <name evidence="1" type="ORF">S03H2_10154</name>
</gene>
<proteinExistence type="predicted"/>
<name>X1G6Q1_9ZZZZ</name>